<dbReference type="Proteomes" id="UP000315700">
    <property type="component" value="Chromosome"/>
</dbReference>
<dbReference type="InterPro" id="IPR013517">
    <property type="entry name" value="FG-GAP"/>
</dbReference>
<evidence type="ECO:0000313" key="6">
    <source>
        <dbReference type="Proteomes" id="UP000315700"/>
    </source>
</evidence>
<protein>
    <submittedName>
        <fullName evidence="5">FG-GAP repeat protein</fullName>
    </submittedName>
</protein>
<dbReference type="Pfam" id="PF13517">
    <property type="entry name" value="FG-GAP_3"/>
    <property type="match status" value="2"/>
</dbReference>
<dbReference type="PANTHER" id="PTHR44103">
    <property type="entry name" value="PROPROTEIN CONVERTASE P"/>
    <property type="match status" value="1"/>
</dbReference>
<evidence type="ECO:0000256" key="3">
    <source>
        <dbReference type="SAM" id="SignalP"/>
    </source>
</evidence>
<evidence type="ECO:0000313" key="5">
    <source>
        <dbReference type="EMBL" id="QDT56177.1"/>
    </source>
</evidence>
<dbReference type="RefSeq" id="WP_231754118.1">
    <property type="nucleotide sequence ID" value="NZ_CP036271.1"/>
</dbReference>
<gene>
    <name evidence="5" type="ORF">Pan44_42290</name>
</gene>
<accession>A0A517SJ81</accession>
<dbReference type="InterPro" id="IPR028994">
    <property type="entry name" value="Integrin_alpha_N"/>
</dbReference>
<feature type="chain" id="PRO_5022188944" evidence="3">
    <location>
        <begin position="22"/>
        <end position="400"/>
    </location>
</feature>
<keyword evidence="1 3" id="KW-0732">Signal</keyword>
<proteinExistence type="predicted"/>
<dbReference type="SUPFAM" id="SSF69318">
    <property type="entry name" value="Integrin alpha N-terminal domain"/>
    <property type="match status" value="1"/>
</dbReference>
<reference evidence="5 6" key="1">
    <citation type="submission" date="2019-02" db="EMBL/GenBank/DDBJ databases">
        <title>Deep-cultivation of Planctomycetes and their phenomic and genomic characterization uncovers novel biology.</title>
        <authorList>
            <person name="Wiegand S."/>
            <person name="Jogler M."/>
            <person name="Boedeker C."/>
            <person name="Pinto D."/>
            <person name="Vollmers J."/>
            <person name="Rivas-Marin E."/>
            <person name="Kohn T."/>
            <person name="Peeters S.H."/>
            <person name="Heuer A."/>
            <person name="Rast P."/>
            <person name="Oberbeckmann S."/>
            <person name="Bunk B."/>
            <person name="Jeske O."/>
            <person name="Meyerdierks A."/>
            <person name="Storesund J.E."/>
            <person name="Kallscheuer N."/>
            <person name="Luecker S."/>
            <person name="Lage O.M."/>
            <person name="Pohl T."/>
            <person name="Merkel B.J."/>
            <person name="Hornburger P."/>
            <person name="Mueller R.-W."/>
            <person name="Bruemmer F."/>
            <person name="Labrenz M."/>
            <person name="Spormann A.M."/>
            <person name="Op den Camp H."/>
            <person name="Overmann J."/>
            <person name="Amann R."/>
            <person name="Jetten M.S.M."/>
            <person name="Mascher T."/>
            <person name="Medema M.H."/>
            <person name="Devos D.P."/>
            <person name="Kaster A.-K."/>
            <person name="Ovreas L."/>
            <person name="Rohde M."/>
            <person name="Galperin M.Y."/>
            <person name="Jogler C."/>
        </authorList>
    </citation>
    <scope>NUCLEOTIDE SEQUENCE [LARGE SCALE GENOMIC DNA]</scope>
    <source>
        <strain evidence="5 6">Pan44</strain>
    </source>
</reference>
<dbReference type="InParanoid" id="A0A517SJ81"/>
<dbReference type="InterPro" id="IPR054583">
    <property type="entry name" value="Beta-prop_AUDH"/>
</dbReference>
<dbReference type="Gene3D" id="2.130.10.130">
    <property type="entry name" value="Integrin alpha, N-terminal"/>
    <property type="match status" value="2"/>
</dbReference>
<feature type="region of interest" description="Disordered" evidence="2">
    <location>
        <begin position="240"/>
        <end position="259"/>
    </location>
</feature>
<dbReference type="EMBL" id="CP036271">
    <property type="protein sequence ID" value="QDT56177.1"/>
    <property type="molecule type" value="Genomic_DNA"/>
</dbReference>
<evidence type="ECO:0000256" key="2">
    <source>
        <dbReference type="SAM" id="MobiDB-lite"/>
    </source>
</evidence>
<dbReference type="KEGG" id="ccos:Pan44_42290"/>
<evidence type="ECO:0000256" key="1">
    <source>
        <dbReference type="ARBA" id="ARBA00022729"/>
    </source>
</evidence>
<evidence type="ECO:0000259" key="4">
    <source>
        <dbReference type="Pfam" id="PF22301"/>
    </source>
</evidence>
<feature type="domain" description="Aldos-2-ulose dehydratase beta-propeller" evidence="4">
    <location>
        <begin position="115"/>
        <end position="281"/>
    </location>
</feature>
<dbReference type="AlphaFoldDB" id="A0A517SJ81"/>
<sequence length="400" mass="42908" precursor="true">MLRHLTCSLAVSLAAASTAPAATPVFEPVVLEDNSCRVAVYAVTLADVDGDGKNDVVAVTENKVLWYRNPDWKRHVVIEDQTELDNVCIAAHDIDRDGKIDFALGAGWLNGKHLGTIQWLSRGKSLDEKWTVHPIGAISWTHRMRFGDVLGKGEPQLTVSPLNATAGKGGVELTAFTIPKNPKSEPWPREVLDESMNRMHNHWHLAGPGGGMATVTASQEGVHWLSGLRALGVHQLIHPGATGEKPEQKGAGEIKPGKRSDGGLLLATIEPMHGNQAVVYLVDKPKQLGGVDVKRIVLTDQLKQGHAVYPADFDGDGDDDVAVGFREPGPGEIKGPALLLFENVSGDGTKWEQHVVDNGGIAPEDIAVGDLDGDGLPEIIAGGRSTKNVKLYRNVTPRSK</sequence>
<feature type="signal peptide" evidence="3">
    <location>
        <begin position="1"/>
        <end position="21"/>
    </location>
</feature>
<keyword evidence="6" id="KW-1185">Reference proteome</keyword>
<name>A0A517SJ81_9PLAN</name>
<feature type="compositionally biased region" description="Basic and acidic residues" evidence="2">
    <location>
        <begin position="244"/>
        <end position="259"/>
    </location>
</feature>
<dbReference type="PANTHER" id="PTHR44103:SF1">
    <property type="entry name" value="PROPROTEIN CONVERTASE P"/>
    <property type="match status" value="1"/>
</dbReference>
<organism evidence="5 6">
    <name type="scientific">Caulifigura coniformis</name>
    <dbReference type="NCBI Taxonomy" id="2527983"/>
    <lineage>
        <taxon>Bacteria</taxon>
        <taxon>Pseudomonadati</taxon>
        <taxon>Planctomycetota</taxon>
        <taxon>Planctomycetia</taxon>
        <taxon>Planctomycetales</taxon>
        <taxon>Planctomycetaceae</taxon>
        <taxon>Caulifigura</taxon>
    </lineage>
</organism>
<dbReference type="Pfam" id="PF22301">
    <property type="entry name" value="AUDH_beta_propeller"/>
    <property type="match status" value="1"/>
</dbReference>